<feature type="coiled-coil region" evidence="1">
    <location>
        <begin position="497"/>
        <end position="559"/>
    </location>
</feature>
<sequence>MSDTIQIQDGYLAPIQMDTNVPYANIKELSQQYGVEREFIDFRIQNILTTYTNAKNTEPVFVRQSDLDIFYDNEFYLDPELKIEQSYHVEFYDTRLNKMPKLPKISIGINNSLTKVIATVHKSKECKYVPNYEQFMFEYIAKQLMKAQILIGIRMGDTKEELTKITTRLRLKDEIDDDYTFMIVGAVAPVKPIDAKTIYHYKSKLDGFSDSNRIDYASRGFLLGVAANEIIIEQINPKEGRNGRDVRGKFIQVNEPSQNDAPEIVISENINRIEDEYGVKFIALKAGYVVENGGVYDIAERLEVDEVNFKTTGSIQAGTDTNVTLVVKETDFIKDAVGAGVVVEADEVQVRGIIGPNAVVRANKVVIGGQTHAKAKIYAKNADIAIHIGYVEADDVTIDRLEGGSVLAKSVKIKSVVGGSITAENIHIDTLGSNCTLTAAHLIDVRMLKGTSNRFIIDASKMKDRSCDIDNQITKINELREEIKRIPKLIESKKIIIDENKNSIYTIKEKIEELKQAKVIPPVTFLKKLKEYQELVNEYNALLNEFKDKKRRLLDLRVELGVMQNGIFSAKVVNRGAWLDLNEIKFVLVDPPQNITYLTKQNELAHVISLNKIEKRDGNFEYRVKKSNKFDDLDI</sequence>
<gene>
    <name evidence="3" type="ORF">KDD93_04875</name>
</gene>
<evidence type="ECO:0000259" key="2">
    <source>
        <dbReference type="Pfam" id="PF20250"/>
    </source>
</evidence>
<dbReference type="EMBL" id="JAGSSW010000004">
    <property type="protein sequence ID" value="MBR8463908.1"/>
    <property type="molecule type" value="Genomic_DNA"/>
</dbReference>
<reference evidence="3 4" key="1">
    <citation type="submission" date="2021-04" db="EMBL/GenBank/DDBJ databases">
        <title>Molecular and phenotypic characterization and identification of bacterial isolates recovered from the Anatolian ground squirrels (Spermophilus xanthoprymnus) and which have the potential to form a new species in the Campylobacter genus.</title>
        <authorList>
            <person name="Aydin F."/>
            <person name="Abay S."/>
            <person name="Kayman T."/>
            <person name="Karakaya E."/>
            <person name="Mustak H.K."/>
            <person name="Mustak I.B."/>
            <person name="Bilgin N."/>
            <person name="Duzler A."/>
            <person name="Sahin O."/>
            <person name="Guran O."/>
            <person name="Saticioglu I.B."/>
        </authorList>
    </citation>
    <scope>NUCLEOTIDE SEQUENCE [LARGE SCALE GENOMIC DNA]</scope>
    <source>
        <strain evidence="4">faydin-G24</strain>
    </source>
</reference>
<proteinExistence type="predicted"/>
<name>A0ABS5HI29_9BACT</name>
<evidence type="ECO:0000256" key="1">
    <source>
        <dbReference type="SAM" id="Coils"/>
    </source>
</evidence>
<protein>
    <submittedName>
        <fullName evidence="3">DUF342 domain-containing protein</fullName>
    </submittedName>
</protein>
<dbReference type="RefSeq" id="WP_212141937.1">
    <property type="nucleotide sequence ID" value="NZ_JAGSSW010000004.1"/>
</dbReference>
<keyword evidence="1" id="KW-0175">Coiled coil</keyword>
<keyword evidence="4" id="KW-1185">Reference proteome</keyword>
<accession>A0ABS5HI29</accession>
<dbReference type="InterPro" id="IPR046866">
    <property type="entry name" value="FapA_N"/>
</dbReference>
<comment type="caution">
    <text evidence="3">The sequence shown here is derived from an EMBL/GenBank/DDBJ whole genome shotgun (WGS) entry which is preliminary data.</text>
</comment>
<dbReference type="Pfam" id="PF20250">
    <property type="entry name" value="FapA_N"/>
    <property type="match status" value="1"/>
</dbReference>
<organism evidence="3 4">
    <name type="scientific">Campylobacter anatolicus</name>
    <dbReference type="NCBI Taxonomy" id="2829105"/>
    <lineage>
        <taxon>Bacteria</taxon>
        <taxon>Pseudomonadati</taxon>
        <taxon>Campylobacterota</taxon>
        <taxon>Epsilonproteobacteria</taxon>
        <taxon>Campylobacterales</taxon>
        <taxon>Campylobacteraceae</taxon>
        <taxon>Campylobacter</taxon>
    </lineage>
</organism>
<dbReference type="Proteomes" id="UP000682951">
    <property type="component" value="Unassembled WGS sequence"/>
</dbReference>
<evidence type="ECO:0000313" key="4">
    <source>
        <dbReference type="Proteomes" id="UP000682951"/>
    </source>
</evidence>
<feature type="domain" description="Flagellar Assembly Protein A N-terminal region" evidence="2">
    <location>
        <begin position="125"/>
        <end position="292"/>
    </location>
</feature>
<evidence type="ECO:0000313" key="3">
    <source>
        <dbReference type="EMBL" id="MBR8463908.1"/>
    </source>
</evidence>